<comment type="subcellular location">
    <subcellularLocation>
        <location evidence="2">Mitochondrion inner membrane</location>
        <topology evidence="2">Peripheral membrane protein</topology>
    </subcellularLocation>
</comment>
<evidence type="ECO:0000313" key="27">
    <source>
        <dbReference type="Proteomes" id="UP000694888"/>
    </source>
</evidence>
<evidence type="ECO:0000256" key="19">
    <source>
        <dbReference type="ARBA" id="ARBA00023221"/>
    </source>
</evidence>
<evidence type="ECO:0000256" key="14">
    <source>
        <dbReference type="ARBA" id="ARBA00023033"/>
    </source>
</evidence>
<evidence type="ECO:0000256" key="12">
    <source>
        <dbReference type="ARBA" id="ARBA00023002"/>
    </source>
</evidence>
<proteinExistence type="inferred from homology"/>
<dbReference type="SUPFAM" id="SSF48264">
    <property type="entry name" value="Cytochrome P450"/>
    <property type="match status" value="1"/>
</dbReference>
<accession>A0ABM1VTE1</accession>
<dbReference type="PRINTS" id="PR00385">
    <property type="entry name" value="P450"/>
</dbReference>
<protein>
    <recommendedName>
        <fullName evidence="6">Cholesterol side-chain cleavage enzyme, mitochondrial</fullName>
        <ecNumber evidence="5">1.14.15.6</ecNumber>
    </recommendedName>
    <alternativeName>
        <fullName evidence="21">CYPXIA1</fullName>
    </alternativeName>
    <alternativeName>
        <fullName evidence="23">Cholesterol desmolase</fullName>
    </alternativeName>
    <alternativeName>
        <fullName evidence="22">Cytochrome P450 11A1</fullName>
    </alternativeName>
    <alternativeName>
        <fullName evidence="24">Cytochrome P450(scc)</fullName>
    </alternativeName>
</protein>
<dbReference type="InterPro" id="IPR017972">
    <property type="entry name" value="Cyt_P450_CS"/>
</dbReference>
<evidence type="ECO:0000256" key="2">
    <source>
        <dbReference type="ARBA" id="ARBA00004637"/>
    </source>
</evidence>
<evidence type="ECO:0000256" key="8">
    <source>
        <dbReference type="ARBA" id="ARBA00022617"/>
    </source>
</evidence>
<dbReference type="RefSeq" id="XP_035825683.1">
    <property type="nucleotide sequence ID" value="XM_035969790.1"/>
</dbReference>
<dbReference type="PANTHER" id="PTHR24279:SF3">
    <property type="entry name" value="CHOLESTEROL SIDE-CHAIN CLEAVAGE ENZYME, MITOCHONDRIAL"/>
    <property type="match status" value="1"/>
</dbReference>
<feature type="transmembrane region" description="Helical" evidence="26">
    <location>
        <begin position="145"/>
        <end position="167"/>
    </location>
</feature>
<evidence type="ECO:0000256" key="23">
    <source>
        <dbReference type="ARBA" id="ARBA00033274"/>
    </source>
</evidence>
<evidence type="ECO:0000256" key="9">
    <source>
        <dbReference type="ARBA" id="ARBA00022723"/>
    </source>
</evidence>
<organism evidence="27 28">
    <name type="scientific">Aplysia californica</name>
    <name type="common">California sea hare</name>
    <dbReference type="NCBI Taxonomy" id="6500"/>
    <lineage>
        <taxon>Eukaryota</taxon>
        <taxon>Metazoa</taxon>
        <taxon>Spiralia</taxon>
        <taxon>Lophotrochozoa</taxon>
        <taxon>Mollusca</taxon>
        <taxon>Gastropoda</taxon>
        <taxon>Heterobranchia</taxon>
        <taxon>Euthyneura</taxon>
        <taxon>Tectipleura</taxon>
        <taxon>Aplysiida</taxon>
        <taxon>Aplysioidea</taxon>
        <taxon>Aplysiidae</taxon>
        <taxon>Aplysia</taxon>
    </lineage>
</organism>
<evidence type="ECO:0000256" key="1">
    <source>
        <dbReference type="ARBA" id="ARBA00001971"/>
    </source>
</evidence>
<evidence type="ECO:0000256" key="7">
    <source>
        <dbReference type="ARBA" id="ARBA00022548"/>
    </source>
</evidence>
<dbReference type="InterPro" id="IPR002401">
    <property type="entry name" value="Cyt_P450_E_grp-I"/>
</dbReference>
<keyword evidence="8 25" id="KW-0349">Heme</keyword>
<sequence>YLIRSQGEEWYKQRTVVSKKMLKLGEVSNFSTEMGEVSDDFVSRLGKIRDVNGEVPKLERELFKWAMESIGTFIFEERIGCLGDQPSSMAQSFIENMEGFFKTLQPLLYNLPFYKLWKTQLWQEFESYSDNIMEIGHHMVEKVRLYWVFAVIIYTSTATTWCLYLLAKHPEVQERLLSEINAAADKNGDVAADVLCRLPLVKGVVKETLRMYPITYSTSRNMTEDTEIGGYNVPAGTHVQANLYGMYHDPALFPEPESFRPERWLRENSGDMDPTVKAMSNLVWGHGARMCIGRRVAEQEMHITLSKIVQKFKLSYEHDDVEPVLNTMMTPDRPLRVKLTPRF</sequence>
<keyword evidence="27" id="KW-1185">Reference proteome</keyword>
<keyword evidence="7" id="KW-0153">Cholesterol metabolism</keyword>
<keyword evidence="10" id="KW-0999">Mitochondrion inner membrane</keyword>
<evidence type="ECO:0000256" key="26">
    <source>
        <dbReference type="SAM" id="Phobius"/>
    </source>
</evidence>
<keyword evidence="15" id="KW-0443">Lipid metabolism</keyword>
<keyword evidence="17 26" id="KW-0472">Membrane</keyword>
<dbReference type="Proteomes" id="UP000694888">
    <property type="component" value="Unplaced"/>
</dbReference>
<keyword evidence="18" id="KW-1207">Sterol metabolism</keyword>
<keyword evidence="13 25" id="KW-0408">Iron</keyword>
<evidence type="ECO:0000256" key="4">
    <source>
        <dbReference type="ARBA" id="ARBA00010617"/>
    </source>
</evidence>
<dbReference type="InterPro" id="IPR050479">
    <property type="entry name" value="CYP11_CYP27_families"/>
</dbReference>
<evidence type="ECO:0000256" key="24">
    <source>
        <dbReference type="ARBA" id="ARBA00033394"/>
    </source>
</evidence>
<dbReference type="CDD" id="cd11054">
    <property type="entry name" value="CYP24A1-like"/>
    <property type="match status" value="1"/>
</dbReference>
<evidence type="ECO:0000256" key="3">
    <source>
        <dbReference type="ARBA" id="ARBA00005108"/>
    </source>
</evidence>
<dbReference type="PANTHER" id="PTHR24279">
    <property type="entry name" value="CYTOCHROME P450"/>
    <property type="match status" value="1"/>
</dbReference>
<evidence type="ECO:0000256" key="25">
    <source>
        <dbReference type="RuleBase" id="RU000461"/>
    </source>
</evidence>
<feature type="non-terminal residue" evidence="28">
    <location>
        <position position="1"/>
    </location>
</feature>
<evidence type="ECO:0000313" key="28">
    <source>
        <dbReference type="RefSeq" id="XP_035825683.1"/>
    </source>
</evidence>
<dbReference type="EC" id="1.14.15.6" evidence="5"/>
<evidence type="ECO:0000256" key="21">
    <source>
        <dbReference type="ARBA" id="ARBA00030343"/>
    </source>
</evidence>
<dbReference type="GeneID" id="101854797"/>
<name>A0ABM1VTE1_APLCA</name>
<keyword evidence="16" id="KW-0496">Mitochondrion</keyword>
<evidence type="ECO:0000256" key="13">
    <source>
        <dbReference type="ARBA" id="ARBA00023004"/>
    </source>
</evidence>
<evidence type="ECO:0000256" key="6">
    <source>
        <dbReference type="ARBA" id="ARBA00019844"/>
    </source>
</evidence>
<keyword evidence="26" id="KW-1133">Transmembrane helix</keyword>
<reference evidence="28" key="1">
    <citation type="submission" date="2025-08" db="UniProtKB">
        <authorList>
            <consortium name="RefSeq"/>
        </authorList>
    </citation>
    <scope>IDENTIFICATION</scope>
</reference>
<dbReference type="PROSITE" id="PS00086">
    <property type="entry name" value="CYTOCHROME_P450"/>
    <property type="match status" value="1"/>
</dbReference>
<keyword evidence="19" id="KW-0753">Steroid metabolism</keyword>
<evidence type="ECO:0000256" key="11">
    <source>
        <dbReference type="ARBA" id="ARBA00022946"/>
    </source>
</evidence>
<keyword evidence="20" id="KW-0755">Steroidogenesis</keyword>
<keyword evidence="14 25" id="KW-0503">Monooxygenase</keyword>
<dbReference type="InterPro" id="IPR036396">
    <property type="entry name" value="Cyt_P450_sf"/>
</dbReference>
<keyword evidence="12 25" id="KW-0560">Oxidoreductase</keyword>
<evidence type="ECO:0000256" key="16">
    <source>
        <dbReference type="ARBA" id="ARBA00023128"/>
    </source>
</evidence>
<keyword evidence="9 25" id="KW-0479">Metal-binding</keyword>
<evidence type="ECO:0000256" key="15">
    <source>
        <dbReference type="ARBA" id="ARBA00023098"/>
    </source>
</evidence>
<dbReference type="InterPro" id="IPR001128">
    <property type="entry name" value="Cyt_P450"/>
</dbReference>
<comment type="similarity">
    <text evidence="4 25">Belongs to the cytochrome P450 family.</text>
</comment>
<evidence type="ECO:0000256" key="5">
    <source>
        <dbReference type="ARBA" id="ARBA00012764"/>
    </source>
</evidence>
<evidence type="ECO:0000256" key="17">
    <source>
        <dbReference type="ARBA" id="ARBA00023136"/>
    </source>
</evidence>
<dbReference type="Pfam" id="PF00067">
    <property type="entry name" value="p450"/>
    <property type="match status" value="2"/>
</dbReference>
<comment type="cofactor">
    <cofactor evidence="1">
        <name>heme</name>
        <dbReference type="ChEBI" id="CHEBI:30413"/>
    </cofactor>
</comment>
<dbReference type="PRINTS" id="PR00463">
    <property type="entry name" value="EP450I"/>
</dbReference>
<comment type="pathway">
    <text evidence="3">Lipid metabolism; C21-steroid hormone metabolism.</text>
</comment>
<keyword evidence="26" id="KW-0812">Transmembrane</keyword>
<evidence type="ECO:0000256" key="10">
    <source>
        <dbReference type="ARBA" id="ARBA00022792"/>
    </source>
</evidence>
<dbReference type="Gene3D" id="1.10.630.10">
    <property type="entry name" value="Cytochrome P450"/>
    <property type="match status" value="2"/>
</dbReference>
<keyword evidence="11" id="KW-0809">Transit peptide</keyword>
<evidence type="ECO:0000256" key="22">
    <source>
        <dbReference type="ARBA" id="ARBA00032666"/>
    </source>
</evidence>
<evidence type="ECO:0000256" key="18">
    <source>
        <dbReference type="ARBA" id="ARBA00023166"/>
    </source>
</evidence>
<gene>
    <name evidence="28" type="primary">LOC101854797</name>
</gene>
<evidence type="ECO:0000256" key="20">
    <source>
        <dbReference type="ARBA" id="ARBA00023250"/>
    </source>
</evidence>